<dbReference type="AlphaFoldDB" id="A0A8J8K8X8"/>
<keyword evidence="2" id="KW-1003">Cell membrane</keyword>
<gene>
    <name evidence="10" type="ORF">HR057_11925</name>
</gene>
<feature type="transmembrane region" description="Helical" evidence="7">
    <location>
        <begin position="255"/>
        <end position="273"/>
    </location>
</feature>
<dbReference type="RefSeq" id="WP_173731666.1">
    <property type="nucleotide sequence ID" value="NZ_JABTTE010000016.1"/>
</dbReference>
<keyword evidence="4 7" id="KW-1133">Transmembrane helix</keyword>
<evidence type="ECO:0000256" key="6">
    <source>
        <dbReference type="ARBA" id="ARBA00038076"/>
    </source>
</evidence>
<evidence type="ECO:0000256" key="4">
    <source>
        <dbReference type="ARBA" id="ARBA00022989"/>
    </source>
</evidence>
<feature type="transmembrane region" description="Helical" evidence="7">
    <location>
        <begin position="310"/>
        <end position="335"/>
    </location>
</feature>
<dbReference type="GO" id="GO:0005886">
    <property type="term" value="C:plasma membrane"/>
    <property type="evidence" value="ECO:0007669"/>
    <property type="project" value="UniProtKB-SubCell"/>
</dbReference>
<protein>
    <submittedName>
        <fullName evidence="10">ABC transporter permease</fullName>
    </submittedName>
</protein>
<dbReference type="EMBL" id="JABTTE010000016">
    <property type="protein sequence ID" value="NSL52461.1"/>
    <property type="molecule type" value="Genomic_DNA"/>
</dbReference>
<reference evidence="10" key="1">
    <citation type="submission" date="2020-06" db="EMBL/GenBank/DDBJ databases">
        <title>A novel thermopfilic bacterium from Erzurum, Turkey.</title>
        <authorList>
            <person name="Adiguzel A."/>
            <person name="Ay H."/>
            <person name="Baltaci M.O."/>
        </authorList>
    </citation>
    <scope>NUCLEOTIDE SEQUENCE</scope>
    <source>
        <strain evidence="10">P2</strain>
    </source>
</reference>
<evidence type="ECO:0000259" key="8">
    <source>
        <dbReference type="Pfam" id="PF02687"/>
    </source>
</evidence>
<keyword evidence="5 7" id="KW-0472">Membrane</keyword>
<organism evidence="10 11">
    <name type="scientific">Calidifontibacillus erzurumensis</name>
    <dbReference type="NCBI Taxonomy" id="2741433"/>
    <lineage>
        <taxon>Bacteria</taxon>
        <taxon>Bacillati</taxon>
        <taxon>Bacillota</taxon>
        <taxon>Bacilli</taxon>
        <taxon>Bacillales</taxon>
        <taxon>Bacillaceae</taxon>
        <taxon>Calidifontibacillus/Schinkia group</taxon>
        <taxon>Calidifontibacillus</taxon>
    </lineage>
</organism>
<feature type="transmembrane region" description="Helical" evidence="7">
    <location>
        <begin position="18"/>
        <end position="39"/>
    </location>
</feature>
<dbReference type="InterPro" id="IPR025857">
    <property type="entry name" value="MacB_PCD"/>
</dbReference>
<feature type="domain" description="ABC3 transporter permease C-terminal" evidence="8">
    <location>
        <begin position="259"/>
        <end position="375"/>
    </location>
</feature>
<feature type="transmembrane region" description="Helical" evidence="7">
    <location>
        <begin position="347"/>
        <end position="365"/>
    </location>
</feature>
<evidence type="ECO:0000313" key="10">
    <source>
        <dbReference type="EMBL" id="NSL52461.1"/>
    </source>
</evidence>
<keyword evidence="11" id="KW-1185">Reference proteome</keyword>
<evidence type="ECO:0000313" key="11">
    <source>
        <dbReference type="Proteomes" id="UP000625804"/>
    </source>
</evidence>
<dbReference type="Pfam" id="PF02687">
    <property type="entry name" value="FtsX"/>
    <property type="match status" value="1"/>
</dbReference>
<evidence type="ECO:0000259" key="9">
    <source>
        <dbReference type="Pfam" id="PF12704"/>
    </source>
</evidence>
<dbReference type="Pfam" id="PF12704">
    <property type="entry name" value="MacB_PCD"/>
    <property type="match status" value="1"/>
</dbReference>
<feature type="domain" description="MacB-like periplasmic core" evidence="9">
    <location>
        <begin position="21"/>
        <end position="203"/>
    </location>
</feature>
<dbReference type="Proteomes" id="UP000625804">
    <property type="component" value="Unassembled WGS sequence"/>
</dbReference>
<dbReference type="GO" id="GO:0022857">
    <property type="term" value="F:transmembrane transporter activity"/>
    <property type="evidence" value="ECO:0007669"/>
    <property type="project" value="TreeGrafter"/>
</dbReference>
<comment type="subcellular location">
    <subcellularLocation>
        <location evidence="1">Cell membrane</location>
        <topology evidence="1">Multi-pass membrane protein</topology>
    </subcellularLocation>
</comment>
<sequence>MTLWTLLKKHLFRNKRKVAMMTFSLVAIIAIITSLYHLLFGLNKGLSKTFDELGANIIVSPKQDDIYVAYGPVYIGGEMKTMKLEDLEVIKNIYNNEYIAYISPKLLDKVKINDQFVGLIGVKFKTEKAIRNWVKYEGSYPEHENEIMLGAKLANKLQANVGAILTIKNEDFTVSGIFEQLENEEDQLLYMDLSKAQNLLNRGSEISFAEVVAFCYACPIYNIAGNIRSDMKDVDVKPLQDIALAREETIDKFRMFFYTVAIIIIVSGIYVLMRMMSSYVRTRSAEIGLLRTIGFPNKQIDLLILTEASLMGLIGGVFGYLIGLGIDAAVIAIWFKDQALVATHWEAVLGTIVLAVLMIWIASIGPTRYATTIDPVEALKKW</sequence>
<evidence type="ECO:0000256" key="2">
    <source>
        <dbReference type="ARBA" id="ARBA00022475"/>
    </source>
</evidence>
<dbReference type="PANTHER" id="PTHR30572">
    <property type="entry name" value="MEMBRANE COMPONENT OF TRANSPORTER-RELATED"/>
    <property type="match status" value="1"/>
</dbReference>
<evidence type="ECO:0000256" key="5">
    <source>
        <dbReference type="ARBA" id="ARBA00023136"/>
    </source>
</evidence>
<accession>A0A8J8K8X8</accession>
<dbReference type="PANTHER" id="PTHR30572:SF4">
    <property type="entry name" value="ABC TRANSPORTER PERMEASE YTRF"/>
    <property type="match status" value="1"/>
</dbReference>
<comment type="similarity">
    <text evidence="6">Belongs to the ABC-4 integral membrane protein family.</text>
</comment>
<keyword evidence="3 7" id="KW-0812">Transmembrane</keyword>
<proteinExistence type="inferred from homology"/>
<evidence type="ECO:0000256" key="7">
    <source>
        <dbReference type="SAM" id="Phobius"/>
    </source>
</evidence>
<name>A0A8J8K8X8_9BACI</name>
<dbReference type="InterPro" id="IPR003838">
    <property type="entry name" value="ABC3_permease_C"/>
</dbReference>
<evidence type="ECO:0000256" key="1">
    <source>
        <dbReference type="ARBA" id="ARBA00004651"/>
    </source>
</evidence>
<evidence type="ECO:0000256" key="3">
    <source>
        <dbReference type="ARBA" id="ARBA00022692"/>
    </source>
</evidence>
<dbReference type="InterPro" id="IPR050250">
    <property type="entry name" value="Macrolide_Exporter_MacB"/>
</dbReference>
<comment type="caution">
    <text evidence="10">The sequence shown here is derived from an EMBL/GenBank/DDBJ whole genome shotgun (WGS) entry which is preliminary data.</text>
</comment>